<dbReference type="GO" id="GO:0003723">
    <property type="term" value="F:RNA binding"/>
    <property type="evidence" value="ECO:0007669"/>
    <property type="project" value="InterPro"/>
</dbReference>
<dbReference type="AlphaFoldDB" id="A0A8J7QDK2"/>
<evidence type="ECO:0000313" key="3">
    <source>
        <dbReference type="EMBL" id="MBO1321315.1"/>
    </source>
</evidence>
<evidence type="ECO:0000256" key="1">
    <source>
        <dbReference type="ARBA" id="ARBA00010876"/>
    </source>
</evidence>
<proteinExistence type="inferred from homology"/>
<dbReference type="RefSeq" id="WP_207861289.1">
    <property type="nucleotide sequence ID" value="NZ_JAFREP010000023.1"/>
</dbReference>
<dbReference type="InterPro" id="IPR050188">
    <property type="entry name" value="RluA_PseudoU_synthase"/>
</dbReference>
<comment type="caution">
    <text evidence="3">The sequence shown here is derived from an EMBL/GenBank/DDBJ whole genome shotgun (WGS) entry which is preliminary data.</text>
</comment>
<dbReference type="Pfam" id="PF00849">
    <property type="entry name" value="PseudoU_synth_2"/>
    <property type="match status" value="1"/>
</dbReference>
<dbReference type="GO" id="GO:0009982">
    <property type="term" value="F:pseudouridine synthase activity"/>
    <property type="evidence" value="ECO:0007669"/>
    <property type="project" value="InterPro"/>
</dbReference>
<dbReference type="GO" id="GO:0140098">
    <property type="term" value="F:catalytic activity, acting on RNA"/>
    <property type="evidence" value="ECO:0007669"/>
    <property type="project" value="UniProtKB-ARBA"/>
</dbReference>
<dbReference type="PANTHER" id="PTHR21600:SF87">
    <property type="entry name" value="RNA PSEUDOURIDYLATE SYNTHASE DOMAIN-CONTAINING PROTEIN 1"/>
    <property type="match status" value="1"/>
</dbReference>
<feature type="domain" description="Pseudouridine synthase RsuA/RluA-like" evidence="2">
    <location>
        <begin position="92"/>
        <end position="239"/>
    </location>
</feature>
<dbReference type="EMBL" id="JAFREP010000023">
    <property type="protein sequence ID" value="MBO1321315.1"/>
    <property type="molecule type" value="Genomic_DNA"/>
</dbReference>
<keyword evidence="4" id="KW-1185">Reference proteome</keyword>
<dbReference type="CDD" id="cd02869">
    <property type="entry name" value="PseudoU_synth_RluA_like"/>
    <property type="match status" value="1"/>
</dbReference>
<organism evidence="3 4">
    <name type="scientific">Acanthopleuribacter pedis</name>
    <dbReference type="NCBI Taxonomy" id="442870"/>
    <lineage>
        <taxon>Bacteria</taxon>
        <taxon>Pseudomonadati</taxon>
        <taxon>Acidobacteriota</taxon>
        <taxon>Holophagae</taxon>
        <taxon>Acanthopleuribacterales</taxon>
        <taxon>Acanthopleuribacteraceae</taxon>
        <taxon>Acanthopleuribacter</taxon>
    </lineage>
</organism>
<dbReference type="GO" id="GO:0000455">
    <property type="term" value="P:enzyme-directed rRNA pseudouridine synthesis"/>
    <property type="evidence" value="ECO:0007669"/>
    <property type="project" value="TreeGrafter"/>
</dbReference>
<evidence type="ECO:0000259" key="2">
    <source>
        <dbReference type="Pfam" id="PF00849"/>
    </source>
</evidence>
<dbReference type="SUPFAM" id="SSF55120">
    <property type="entry name" value="Pseudouridine synthase"/>
    <property type="match status" value="1"/>
</dbReference>
<dbReference type="PANTHER" id="PTHR21600">
    <property type="entry name" value="MITOCHONDRIAL RNA PSEUDOURIDINE SYNTHASE"/>
    <property type="match status" value="1"/>
</dbReference>
<reference evidence="3" key="1">
    <citation type="submission" date="2021-03" db="EMBL/GenBank/DDBJ databases">
        <authorList>
            <person name="Wang G."/>
        </authorList>
    </citation>
    <scope>NUCLEOTIDE SEQUENCE</scope>
    <source>
        <strain evidence="3">KCTC 12899</strain>
    </source>
</reference>
<gene>
    <name evidence="3" type="ORF">J3U88_22735</name>
</gene>
<sequence>MARLNHGQWILLPKNKGPGQPVLDDYLQQHARLFVGKPVDTWFEAGYFQCNDRTLTRESVLRSGDQPRLFRPPWEEPVVPDDIHIVHEDASLLVVDKPPGLPVTPTGDFYQNTLLHLLRAQTNNAALSPVHRLDIETSGLIAFAKQPDQRGFYQMQFQQNRIAKSYTALVFGRFPTKLTIIEMPLAKDSLIYTKAVPDPDGIPARTEVAAVAHDLDQDMSVLELKPITGRTNQLRAHCAGLGFPIVGDKKYGADPQLFLRWLEDKNTAAYLTRWRLPYQALHSRCLALDTPAGTCLALTSQRDVVQTWRDLLQQSARPGGADLN</sequence>
<dbReference type="Proteomes" id="UP000664417">
    <property type="component" value="Unassembled WGS sequence"/>
</dbReference>
<protein>
    <submittedName>
        <fullName evidence="3">RluA family pseudouridine synthase</fullName>
    </submittedName>
</protein>
<comment type="similarity">
    <text evidence="1">Belongs to the pseudouridine synthase RluA family.</text>
</comment>
<evidence type="ECO:0000313" key="4">
    <source>
        <dbReference type="Proteomes" id="UP000664417"/>
    </source>
</evidence>
<dbReference type="Gene3D" id="3.30.2350.10">
    <property type="entry name" value="Pseudouridine synthase"/>
    <property type="match status" value="1"/>
</dbReference>
<dbReference type="InterPro" id="IPR020103">
    <property type="entry name" value="PsdUridine_synth_cat_dom_sf"/>
</dbReference>
<accession>A0A8J7QDK2</accession>
<dbReference type="InterPro" id="IPR006145">
    <property type="entry name" value="PsdUridine_synth_RsuA/RluA"/>
</dbReference>
<name>A0A8J7QDK2_9BACT</name>